<reference evidence="1 2" key="1">
    <citation type="submission" date="2019-07" db="EMBL/GenBank/DDBJ databases">
        <authorList>
            <person name="Zhou L.-Y."/>
        </authorList>
    </citation>
    <scope>NUCLEOTIDE SEQUENCE [LARGE SCALE GENOMIC DNA]</scope>
    <source>
        <strain evidence="1 2">YIM 101269</strain>
    </source>
</reference>
<sequence length="153" mass="16796">MKLVALCAQWVTQQPVWAEVSRAAHGITADLVAQALLVPRMARASDNHPPGASHDLSPEQERDVRCLLLTEDLWFASRMRVLNTVLPDGIGEAQRRGINCASPDMARKLLQAMDQFDADSIRLTDIELQVILLTYLSNHANTLASRALARGGS</sequence>
<dbReference type="AlphaFoldDB" id="A0A553JWQ0"/>
<evidence type="ECO:0000313" key="2">
    <source>
        <dbReference type="Proteomes" id="UP000317638"/>
    </source>
</evidence>
<evidence type="ECO:0000313" key="1">
    <source>
        <dbReference type="EMBL" id="TRY16878.1"/>
    </source>
</evidence>
<accession>A0A553JWQ0</accession>
<keyword evidence="2" id="KW-1185">Reference proteome</keyword>
<dbReference type="RefSeq" id="WP_143939021.1">
    <property type="nucleotide sequence ID" value="NZ_VKKG01000006.1"/>
</dbReference>
<name>A0A553JWQ0_9ACTN</name>
<comment type="caution">
    <text evidence="1">The sequence shown here is derived from an EMBL/GenBank/DDBJ whole genome shotgun (WGS) entry which is preliminary data.</text>
</comment>
<gene>
    <name evidence="1" type="ORF">FOJ82_13475</name>
</gene>
<dbReference type="Proteomes" id="UP000317638">
    <property type="component" value="Unassembled WGS sequence"/>
</dbReference>
<organism evidence="1 2">
    <name type="scientific">Tessaracoccus rhinocerotis</name>
    <dbReference type="NCBI Taxonomy" id="1689449"/>
    <lineage>
        <taxon>Bacteria</taxon>
        <taxon>Bacillati</taxon>
        <taxon>Actinomycetota</taxon>
        <taxon>Actinomycetes</taxon>
        <taxon>Propionibacteriales</taxon>
        <taxon>Propionibacteriaceae</taxon>
        <taxon>Tessaracoccus</taxon>
    </lineage>
</organism>
<proteinExistence type="predicted"/>
<protein>
    <submittedName>
        <fullName evidence="1">Uncharacterized protein</fullName>
    </submittedName>
</protein>
<dbReference type="EMBL" id="VKKG01000006">
    <property type="protein sequence ID" value="TRY16878.1"/>
    <property type="molecule type" value="Genomic_DNA"/>
</dbReference>